<dbReference type="InterPro" id="IPR013096">
    <property type="entry name" value="Cupin_2"/>
</dbReference>
<dbReference type="Gene3D" id="2.60.120.10">
    <property type="entry name" value="Jelly Rolls"/>
    <property type="match status" value="1"/>
</dbReference>
<dbReference type="AlphaFoldDB" id="A0A927XH70"/>
<accession>A0A927XH70</accession>
<evidence type="ECO:0000313" key="3">
    <source>
        <dbReference type="Proteomes" id="UP000700800"/>
    </source>
</evidence>
<proteinExistence type="predicted"/>
<dbReference type="Proteomes" id="UP000700800">
    <property type="component" value="Unassembled WGS sequence"/>
</dbReference>
<reference evidence="2" key="1">
    <citation type="submission" date="2019-04" db="EMBL/GenBank/DDBJ databases">
        <title>Evolution of Biomass-Degrading Anaerobic Consortia Revealed by Metagenomics.</title>
        <authorList>
            <person name="Peng X."/>
        </authorList>
    </citation>
    <scope>NUCLEOTIDE SEQUENCE</scope>
    <source>
        <strain evidence="2">SIG195</strain>
    </source>
</reference>
<dbReference type="SUPFAM" id="SSF51182">
    <property type="entry name" value="RmlC-like cupins"/>
    <property type="match status" value="1"/>
</dbReference>
<name>A0A927XH70_9STRE</name>
<protein>
    <submittedName>
        <fullName evidence="2">Cupin domain-containing protein</fullName>
    </submittedName>
</protein>
<feature type="domain" description="Cupin type-2" evidence="1">
    <location>
        <begin position="33"/>
        <end position="98"/>
    </location>
</feature>
<dbReference type="Pfam" id="PF07883">
    <property type="entry name" value="Cupin_2"/>
    <property type="match status" value="1"/>
</dbReference>
<comment type="caution">
    <text evidence="2">The sequence shown here is derived from an EMBL/GenBank/DDBJ whole genome shotgun (WGS) entry which is preliminary data.</text>
</comment>
<evidence type="ECO:0000313" key="2">
    <source>
        <dbReference type="EMBL" id="MBE6165745.1"/>
    </source>
</evidence>
<dbReference type="InterPro" id="IPR011051">
    <property type="entry name" value="RmlC_Cupin_sf"/>
</dbReference>
<sequence>MKKGFMTPPKHVNFEAKKLFDNVGEIIDGSIAYITLKGGGPTEQHTHDHNHLFIVTKGEAKVLLDKEEVIIHQDEAFLVEGKIPHSVWSNQDEETVMIGISVKAK</sequence>
<dbReference type="InterPro" id="IPR014710">
    <property type="entry name" value="RmlC-like_jellyroll"/>
</dbReference>
<evidence type="ECO:0000259" key="1">
    <source>
        <dbReference type="Pfam" id="PF07883"/>
    </source>
</evidence>
<dbReference type="EMBL" id="SVAF01000058">
    <property type="protein sequence ID" value="MBE6165745.1"/>
    <property type="molecule type" value="Genomic_DNA"/>
</dbReference>
<organism evidence="2 3">
    <name type="scientific">Streptococcus gallolyticus</name>
    <dbReference type="NCBI Taxonomy" id="315405"/>
    <lineage>
        <taxon>Bacteria</taxon>
        <taxon>Bacillati</taxon>
        <taxon>Bacillota</taxon>
        <taxon>Bacilli</taxon>
        <taxon>Lactobacillales</taxon>
        <taxon>Streptococcaceae</taxon>
        <taxon>Streptococcus</taxon>
    </lineage>
</organism>
<gene>
    <name evidence="2" type="ORF">E7156_10850</name>
</gene>